<accession>A0A3Q3AVX9</accession>
<evidence type="ECO:0000313" key="1">
    <source>
        <dbReference type="Ensembl" id="ENSKMAP00000020645.1"/>
    </source>
</evidence>
<dbReference type="RefSeq" id="XP_017293407.1">
    <property type="nucleotide sequence ID" value="XM_017437918.3"/>
</dbReference>
<dbReference type="OMA" id="KPKFREK"/>
<evidence type="ECO:0000313" key="2">
    <source>
        <dbReference type="Proteomes" id="UP000264800"/>
    </source>
</evidence>
<dbReference type="InterPro" id="IPR039051">
    <property type="entry name" value="SE-CTX-like"/>
</dbReference>
<dbReference type="Gene3D" id="1.20.58.70">
    <property type="match status" value="1"/>
</dbReference>
<dbReference type="AlphaFoldDB" id="A0A3Q3AVX9"/>
<keyword evidence="2" id="KW-1185">Reference proteome</keyword>
<name>A0A3Q3AVX9_KRYMA</name>
<dbReference type="CTD" id="100003142"/>
<dbReference type="Ensembl" id="ENSKMAT00000020914.1">
    <property type="protein sequence ID" value="ENSKMAP00000020645.1"/>
    <property type="gene ID" value="ENSKMAG00000015347.1"/>
</dbReference>
<dbReference type="GeneID" id="108248876"/>
<sequence>MDNVGEWLVQNREKLEKGVEVMCGASKVLASSVGKLHPVLEAVFKASHELLKNPDSKEATYLIQQITKVNDQLTGIQNEISQIKSELKMSSMNKRNFDWEVHILSQYEKFLDFVNSKPNYREKKKEKFLTHYNYTEGDMNVEALYKAIVEDSDDAIMETVVTTQEKNRRIVENFCAKLKKLFVIGIISIMAYSAFKEGTVDECTVKKWNSRMEEVELKMKAAVDDCIENFAEQARKDTEKNLEGSPGPISHTFTKSLLDKLTDKYDWVSWSIRAFKNRERIFFFNWIAGKNYHGSKGDNSFDILTKNHIKVVVSFCIEPKPVDKSLIQEQIEQTKLNRNMMGAALVLHKIFPDYFIHAVSHFKAVEEANNFPEDCYYFGRYKGAYLCFHSQ</sequence>
<dbReference type="STRING" id="37003.ENSKMAP00000020645"/>
<dbReference type="OrthoDB" id="8549910at2759"/>
<organism evidence="1 2">
    <name type="scientific">Kryptolebias marmoratus</name>
    <name type="common">Mangrove killifish</name>
    <name type="synonym">Rivulus marmoratus</name>
    <dbReference type="NCBI Taxonomy" id="37003"/>
    <lineage>
        <taxon>Eukaryota</taxon>
        <taxon>Metazoa</taxon>
        <taxon>Chordata</taxon>
        <taxon>Craniata</taxon>
        <taxon>Vertebrata</taxon>
        <taxon>Euteleostomi</taxon>
        <taxon>Actinopterygii</taxon>
        <taxon>Neopterygii</taxon>
        <taxon>Teleostei</taxon>
        <taxon>Neoteleostei</taxon>
        <taxon>Acanthomorphata</taxon>
        <taxon>Ovalentaria</taxon>
        <taxon>Atherinomorphae</taxon>
        <taxon>Cyprinodontiformes</taxon>
        <taxon>Rivulidae</taxon>
        <taxon>Kryptolebias</taxon>
    </lineage>
</organism>
<dbReference type="Proteomes" id="UP000264800">
    <property type="component" value="Unplaced"/>
</dbReference>
<reference evidence="1" key="2">
    <citation type="submission" date="2025-09" db="UniProtKB">
        <authorList>
            <consortium name="Ensembl"/>
        </authorList>
    </citation>
    <scope>IDENTIFICATION</scope>
</reference>
<protein>
    <submittedName>
        <fullName evidence="1">Rapunzel 5</fullName>
    </submittedName>
</protein>
<dbReference type="PANTHER" id="PTHR40472:SF10">
    <property type="entry name" value="RAPUNZEL 5"/>
    <property type="match status" value="1"/>
</dbReference>
<reference evidence="1" key="1">
    <citation type="submission" date="2025-08" db="UniProtKB">
        <authorList>
            <consortium name="Ensembl"/>
        </authorList>
    </citation>
    <scope>IDENTIFICATION</scope>
</reference>
<proteinExistence type="predicted"/>
<dbReference type="KEGG" id="kmr:108248876"/>
<dbReference type="GeneTree" id="ENSGT00390000008158"/>
<dbReference type="PANTHER" id="PTHR40472">
    <property type="entry name" value="RICIN B-TYPE LECTIN DOMAIN-CONTAINING PROTEIN"/>
    <property type="match status" value="1"/>
</dbReference>